<evidence type="ECO:0000256" key="1">
    <source>
        <dbReference type="ARBA" id="ARBA00001970"/>
    </source>
</evidence>
<evidence type="ECO:0000256" key="11">
    <source>
        <dbReference type="ARBA" id="ARBA00023136"/>
    </source>
</evidence>
<evidence type="ECO:0000256" key="8">
    <source>
        <dbReference type="ARBA" id="ARBA00022982"/>
    </source>
</evidence>
<dbReference type="Proteomes" id="UP000254437">
    <property type="component" value="Unassembled WGS sequence"/>
</dbReference>
<dbReference type="Pfam" id="PF01292">
    <property type="entry name" value="Ni_hydr_CYTB"/>
    <property type="match status" value="1"/>
</dbReference>
<protein>
    <submittedName>
        <fullName evidence="15">Cytochrome b561 homolog 2</fullName>
    </submittedName>
</protein>
<feature type="transmembrane region" description="Helical" evidence="13">
    <location>
        <begin position="81"/>
        <end position="102"/>
    </location>
</feature>
<keyword evidence="7" id="KW-0479">Metal-binding</keyword>
<dbReference type="EMBL" id="UGQU01000003">
    <property type="protein sequence ID" value="STZ64041.1"/>
    <property type="molecule type" value="Genomic_DNA"/>
</dbReference>
<comment type="cofactor">
    <cofactor evidence="1">
        <name>heme b</name>
        <dbReference type="ChEBI" id="CHEBI:60344"/>
    </cofactor>
</comment>
<dbReference type="InterPro" id="IPR016174">
    <property type="entry name" value="Di-haem_cyt_TM"/>
</dbReference>
<evidence type="ECO:0000256" key="9">
    <source>
        <dbReference type="ARBA" id="ARBA00022989"/>
    </source>
</evidence>
<evidence type="ECO:0000256" key="4">
    <source>
        <dbReference type="ARBA" id="ARBA00022475"/>
    </source>
</evidence>
<feature type="transmembrane region" description="Helical" evidence="13">
    <location>
        <begin position="48"/>
        <end position="69"/>
    </location>
</feature>
<evidence type="ECO:0000256" key="7">
    <source>
        <dbReference type="ARBA" id="ARBA00022723"/>
    </source>
</evidence>
<dbReference type="GO" id="GO:0046872">
    <property type="term" value="F:metal ion binding"/>
    <property type="evidence" value="ECO:0007669"/>
    <property type="project" value="UniProtKB-KW"/>
</dbReference>
<comment type="similarity">
    <text evidence="12">Belongs to the cytochrome b561 family.</text>
</comment>
<evidence type="ECO:0000256" key="10">
    <source>
        <dbReference type="ARBA" id="ARBA00023004"/>
    </source>
</evidence>
<dbReference type="PANTHER" id="PTHR30529">
    <property type="entry name" value="CYTOCHROME B561"/>
    <property type="match status" value="1"/>
</dbReference>
<evidence type="ECO:0000313" key="16">
    <source>
        <dbReference type="Proteomes" id="UP000254437"/>
    </source>
</evidence>
<dbReference type="Gene3D" id="1.20.950.20">
    <property type="entry name" value="Transmembrane di-heme cytochromes, Chain C"/>
    <property type="match status" value="1"/>
</dbReference>
<evidence type="ECO:0000256" key="5">
    <source>
        <dbReference type="ARBA" id="ARBA00022617"/>
    </source>
</evidence>
<dbReference type="GO" id="GO:0022904">
    <property type="term" value="P:respiratory electron transport chain"/>
    <property type="evidence" value="ECO:0007669"/>
    <property type="project" value="InterPro"/>
</dbReference>
<keyword evidence="8" id="KW-0249">Electron transport</keyword>
<dbReference type="SUPFAM" id="SSF81342">
    <property type="entry name" value="Transmembrane di-heme cytochromes"/>
    <property type="match status" value="1"/>
</dbReference>
<dbReference type="GO" id="GO:0020037">
    <property type="term" value="F:heme binding"/>
    <property type="evidence" value="ECO:0007669"/>
    <property type="project" value="TreeGrafter"/>
</dbReference>
<dbReference type="GO" id="GO:0009055">
    <property type="term" value="F:electron transfer activity"/>
    <property type="evidence" value="ECO:0007669"/>
    <property type="project" value="InterPro"/>
</dbReference>
<evidence type="ECO:0000256" key="3">
    <source>
        <dbReference type="ARBA" id="ARBA00022448"/>
    </source>
</evidence>
<organism evidence="15 16">
    <name type="scientific">Moraxella lacunata</name>
    <dbReference type="NCBI Taxonomy" id="477"/>
    <lineage>
        <taxon>Bacteria</taxon>
        <taxon>Pseudomonadati</taxon>
        <taxon>Pseudomonadota</taxon>
        <taxon>Gammaproteobacteria</taxon>
        <taxon>Moraxellales</taxon>
        <taxon>Moraxellaceae</taxon>
        <taxon>Moraxella</taxon>
    </lineage>
</organism>
<evidence type="ECO:0000259" key="14">
    <source>
        <dbReference type="Pfam" id="PF01292"/>
    </source>
</evidence>
<dbReference type="RefSeq" id="WP_115008295.1">
    <property type="nucleotide sequence ID" value="NZ_UGQU01000003.1"/>
</dbReference>
<feature type="transmembrane region" description="Helical" evidence="13">
    <location>
        <begin position="122"/>
        <end position="142"/>
    </location>
</feature>
<sequence length="155" mass="17164">MKPDTQNRYGTISRLLHWGIFLGYIGMFATALIAKFNPDLRFLLQPHQALGMAVLVLTVLRIVWAAVNAKKRPKNDIKVKLGHFALYALMLIVPVLGVLRNAGRESGNQMLVELGNNLHGELAIVLLLLIVGHIAMAIIHQIKGEKVMNKMIGNP</sequence>
<comment type="subcellular location">
    <subcellularLocation>
        <location evidence="2">Cell membrane</location>
        <topology evidence="2">Multi-pass membrane protein</topology>
    </subcellularLocation>
</comment>
<keyword evidence="4" id="KW-1003">Cell membrane</keyword>
<feature type="transmembrane region" description="Helical" evidence="13">
    <location>
        <begin position="15"/>
        <end position="36"/>
    </location>
</feature>
<evidence type="ECO:0000256" key="6">
    <source>
        <dbReference type="ARBA" id="ARBA00022692"/>
    </source>
</evidence>
<dbReference type="AlphaFoldDB" id="A0A378TTT8"/>
<evidence type="ECO:0000256" key="12">
    <source>
        <dbReference type="ARBA" id="ARBA00037975"/>
    </source>
</evidence>
<dbReference type="PANTHER" id="PTHR30529:SF1">
    <property type="entry name" value="CYTOCHROME B561 HOMOLOG 2"/>
    <property type="match status" value="1"/>
</dbReference>
<proteinExistence type="inferred from homology"/>
<feature type="domain" description="Cytochrome b561 bacterial/Ni-hydrogenase" evidence="14">
    <location>
        <begin position="8"/>
        <end position="153"/>
    </location>
</feature>
<reference evidence="15 16" key="1">
    <citation type="submission" date="2018-06" db="EMBL/GenBank/DDBJ databases">
        <authorList>
            <consortium name="Pathogen Informatics"/>
            <person name="Doyle S."/>
        </authorList>
    </citation>
    <scope>NUCLEOTIDE SEQUENCE [LARGE SCALE GENOMIC DNA]</scope>
    <source>
        <strain evidence="15 16">NCTC10359</strain>
    </source>
</reference>
<keyword evidence="3" id="KW-0813">Transport</keyword>
<evidence type="ECO:0000313" key="15">
    <source>
        <dbReference type="EMBL" id="STZ64041.1"/>
    </source>
</evidence>
<keyword evidence="6 13" id="KW-0812">Transmembrane</keyword>
<name>A0A378TTT8_MORLA</name>
<accession>A0A378TTT8</accession>
<dbReference type="InterPro" id="IPR011577">
    <property type="entry name" value="Cyt_b561_bac/Ni-Hgenase"/>
</dbReference>
<evidence type="ECO:0000256" key="13">
    <source>
        <dbReference type="SAM" id="Phobius"/>
    </source>
</evidence>
<keyword evidence="10" id="KW-0408">Iron</keyword>
<dbReference type="GO" id="GO:0005886">
    <property type="term" value="C:plasma membrane"/>
    <property type="evidence" value="ECO:0007669"/>
    <property type="project" value="UniProtKB-SubCell"/>
</dbReference>
<keyword evidence="5" id="KW-0349">Heme</keyword>
<gene>
    <name evidence="15" type="primary">yceJ</name>
    <name evidence="15" type="ORF">NCTC10359_02485</name>
</gene>
<keyword evidence="11 13" id="KW-0472">Membrane</keyword>
<evidence type="ECO:0000256" key="2">
    <source>
        <dbReference type="ARBA" id="ARBA00004651"/>
    </source>
</evidence>
<dbReference type="InterPro" id="IPR052168">
    <property type="entry name" value="Cytochrome_b561_oxidase"/>
</dbReference>
<keyword evidence="9 13" id="KW-1133">Transmembrane helix</keyword>